<dbReference type="InterPro" id="IPR008162">
    <property type="entry name" value="Pyrophosphatase"/>
</dbReference>
<evidence type="ECO:0000256" key="1">
    <source>
        <dbReference type="ARBA" id="ARBA00001946"/>
    </source>
</evidence>
<dbReference type="OrthoDB" id="1608002at2759"/>
<keyword evidence="5" id="KW-0378">Hydrolase</keyword>
<dbReference type="STRING" id="13706.A0A1X2H9W1"/>
<feature type="non-terminal residue" evidence="7">
    <location>
        <position position="267"/>
    </location>
</feature>
<evidence type="ECO:0000313" key="7">
    <source>
        <dbReference type="EMBL" id="ORY95428.1"/>
    </source>
</evidence>
<dbReference type="PROSITE" id="PS00387">
    <property type="entry name" value="PPASE"/>
    <property type="match status" value="1"/>
</dbReference>
<reference evidence="7 8" key="1">
    <citation type="submission" date="2016-07" db="EMBL/GenBank/DDBJ databases">
        <title>Pervasive Adenine N6-methylation of Active Genes in Fungi.</title>
        <authorList>
            <consortium name="DOE Joint Genome Institute"/>
            <person name="Mondo S.J."/>
            <person name="Dannebaum R.O."/>
            <person name="Kuo R.C."/>
            <person name="Labutti K."/>
            <person name="Haridas S."/>
            <person name="Kuo A."/>
            <person name="Salamov A."/>
            <person name="Ahrendt S.R."/>
            <person name="Lipzen A."/>
            <person name="Sullivan W."/>
            <person name="Andreopoulos W.B."/>
            <person name="Clum A."/>
            <person name="Lindquist E."/>
            <person name="Daum C."/>
            <person name="Ramamoorthy G.K."/>
            <person name="Gryganskyi A."/>
            <person name="Culley D."/>
            <person name="Magnuson J.K."/>
            <person name="James T.Y."/>
            <person name="O'Malley M.A."/>
            <person name="Stajich J.E."/>
            <person name="Spatafora J.W."/>
            <person name="Visel A."/>
            <person name="Grigoriev I.V."/>
        </authorList>
    </citation>
    <scope>NUCLEOTIDE SEQUENCE [LARGE SCALE GENOMIC DNA]</scope>
    <source>
        <strain evidence="7 8">NRRL 2496</strain>
    </source>
</reference>
<gene>
    <name evidence="7" type="ORF">BCR43DRAFT_424505</name>
</gene>
<dbReference type="GO" id="GO:0000287">
    <property type="term" value="F:magnesium ion binding"/>
    <property type="evidence" value="ECO:0007669"/>
    <property type="project" value="InterPro"/>
</dbReference>
<evidence type="ECO:0000256" key="4">
    <source>
        <dbReference type="ARBA" id="ARBA00022723"/>
    </source>
</evidence>
<feature type="non-terminal residue" evidence="7">
    <location>
        <position position="1"/>
    </location>
</feature>
<keyword evidence="6" id="KW-0460">Magnesium</keyword>
<dbReference type="GO" id="GO:0004427">
    <property type="term" value="F:inorganic diphosphate phosphatase activity"/>
    <property type="evidence" value="ECO:0007669"/>
    <property type="project" value="UniProtKB-EC"/>
</dbReference>
<evidence type="ECO:0000256" key="3">
    <source>
        <dbReference type="ARBA" id="ARBA00012146"/>
    </source>
</evidence>
<dbReference type="CDD" id="cd00412">
    <property type="entry name" value="pyrophosphatase"/>
    <property type="match status" value="1"/>
</dbReference>
<evidence type="ECO:0000256" key="6">
    <source>
        <dbReference type="ARBA" id="ARBA00022842"/>
    </source>
</evidence>
<dbReference type="InterPro" id="IPR036649">
    <property type="entry name" value="Pyrophosphatase_sf"/>
</dbReference>
<comment type="similarity">
    <text evidence="2">Belongs to the PPase family.</text>
</comment>
<dbReference type="AlphaFoldDB" id="A0A1X2H9W1"/>
<comment type="caution">
    <text evidence="7">The sequence shown here is derived from an EMBL/GenBank/DDBJ whole genome shotgun (WGS) entry which is preliminary data.</text>
</comment>
<dbReference type="Proteomes" id="UP000242180">
    <property type="component" value="Unassembled WGS sequence"/>
</dbReference>
<accession>A0A1X2H9W1</accession>
<keyword evidence="4" id="KW-0479">Metal-binding</keyword>
<dbReference type="SUPFAM" id="SSF50324">
    <property type="entry name" value="Inorganic pyrophosphatase"/>
    <property type="match status" value="1"/>
</dbReference>
<dbReference type="InParanoid" id="A0A1X2H9W1"/>
<comment type="cofactor">
    <cofactor evidence="1">
        <name>Mg(2+)</name>
        <dbReference type="ChEBI" id="CHEBI:18420"/>
    </cofactor>
</comment>
<dbReference type="Pfam" id="PF00719">
    <property type="entry name" value="Pyrophosphatase"/>
    <property type="match status" value="1"/>
</dbReference>
<dbReference type="GO" id="GO:0006796">
    <property type="term" value="P:phosphate-containing compound metabolic process"/>
    <property type="evidence" value="ECO:0007669"/>
    <property type="project" value="InterPro"/>
</dbReference>
<sequence>RQIGALNTKDYELYLTNQDGTPMSFFHDVPLHPGGDENIFNMVVEIPKGNNAKLEIQKEIPLNPIKQKVKDSGKLKFISNLEGTTGYIGNYGSIPQTWEDPHKGSAAAHTSGGDNDPVDVVDISEIGGYPGEIKQVKLLGGLLMVDDGTTDWKLIALNVNDPHANQVNDIADLDKAWPDRLDKVKSWLKNYKVPQSGEQNTFAYDGQCKDSAFVKNMIKDSHDYWQNLVDGKTDPDDIQIINLTVEGSKNLTDANGQACKAVKPAKP</sequence>
<evidence type="ECO:0000256" key="2">
    <source>
        <dbReference type="ARBA" id="ARBA00006220"/>
    </source>
</evidence>
<dbReference type="PANTHER" id="PTHR10286">
    <property type="entry name" value="INORGANIC PYROPHOSPHATASE"/>
    <property type="match status" value="1"/>
</dbReference>
<dbReference type="EMBL" id="MCGN01000006">
    <property type="protein sequence ID" value="ORY95428.1"/>
    <property type="molecule type" value="Genomic_DNA"/>
</dbReference>
<proteinExistence type="inferred from homology"/>
<dbReference type="GO" id="GO:0005737">
    <property type="term" value="C:cytoplasm"/>
    <property type="evidence" value="ECO:0007669"/>
    <property type="project" value="InterPro"/>
</dbReference>
<protein>
    <recommendedName>
        <fullName evidence="3">inorganic diphosphatase</fullName>
        <ecNumber evidence="3">3.6.1.1</ecNumber>
    </recommendedName>
</protein>
<evidence type="ECO:0000256" key="5">
    <source>
        <dbReference type="ARBA" id="ARBA00022801"/>
    </source>
</evidence>
<organism evidence="7 8">
    <name type="scientific">Syncephalastrum racemosum</name>
    <name type="common">Filamentous fungus</name>
    <dbReference type="NCBI Taxonomy" id="13706"/>
    <lineage>
        <taxon>Eukaryota</taxon>
        <taxon>Fungi</taxon>
        <taxon>Fungi incertae sedis</taxon>
        <taxon>Mucoromycota</taxon>
        <taxon>Mucoromycotina</taxon>
        <taxon>Mucoromycetes</taxon>
        <taxon>Mucorales</taxon>
        <taxon>Syncephalastraceae</taxon>
        <taxon>Syncephalastrum</taxon>
    </lineage>
</organism>
<dbReference type="EC" id="3.6.1.1" evidence="3"/>
<evidence type="ECO:0000313" key="8">
    <source>
        <dbReference type="Proteomes" id="UP000242180"/>
    </source>
</evidence>
<dbReference type="Gene3D" id="3.90.80.10">
    <property type="entry name" value="Inorganic pyrophosphatase"/>
    <property type="match status" value="1"/>
</dbReference>
<name>A0A1X2H9W1_SYNRA</name>
<keyword evidence="8" id="KW-1185">Reference proteome</keyword>